<accession>A0A3M7SZX8</accession>
<evidence type="ECO:0000313" key="1">
    <source>
        <dbReference type="EMBL" id="RNA41312.1"/>
    </source>
</evidence>
<proteinExistence type="predicted"/>
<reference evidence="1 2" key="1">
    <citation type="journal article" date="2018" name="Sci. Rep.">
        <title>Genomic signatures of local adaptation to the degree of environmental predictability in rotifers.</title>
        <authorList>
            <person name="Franch-Gras L."/>
            <person name="Hahn C."/>
            <person name="Garcia-Roger E.M."/>
            <person name="Carmona M.J."/>
            <person name="Serra M."/>
            <person name="Gomez A."/>
        </authorList>
    </citation>
    <scope>NUCLEOTIDE SEQUENCE [LARGE SCALE GENOMIC DNA]</scope>
    <source>
        <strain evidence="1">HYR1</strain>
    </source>
</reference>
<dbReference type="Proteomes" id="UP000276133">
    <property type="component" value="Unassembled WGS sequence"/>
</dbReference>
<organism evidence="1 2">
    <name type="scientific">Brachionus plicatilis</name>
    <name type="common">Marine rotifer</name>
    <name type="synonym">Brachionus muelleri</name>
    <dbReference type="NCBI Taxonomy" id="10195"/>
    <lineage>
        <taxon>Eukaryota</taxon>
        <taxon>Metazoa</taxon>
        <taxon>Spiralia</taxon>
        <taxon>Gnathifera</taxon>
        <taxon>Rotifera</taxon>
        <taxon>Eurotatoria</taxon>
        <taxon>Monogononta</taxon>
        <taxon>Pseudotrocha</taxon>
        <taxon>Ploima</taxon>
        <taxon>Brachionidae</taxon>
        <taxon>Brachionus</taxon>
    </lineage>
</organism>
<dbReference type="AlphaFoldDB" id="A0A3M7SZX8"/>
<name>A0A3M7SZX8_BRAPC</name>
<evidence type="ECO:0000313" key="2">
    <source>
        <dbReference type="Proteomes" id="UP000276133"/>
    </source>
</evidence>
<keyword evidence="2" id="KW-1185">Reference proteome</keyword>
<dbReference type="EMBL" id="REGN01000523">
    <property type="protein sequence ID" value="RNA41312.1"/>
    <property type="molecule type" value="Genomic_DNA"/>
</dbReference>
<protein>
    <submittedName>
        <fullName evidence="1">Uncharacterized protein</fullName>
    </submittedName>
</protein>
<sequence length="60" mass="7399">MTKPDFFREPIIQHFKKGKKIKSRTPRENRHQMILKNQKEKKAYQSKQHQNFNILLETNF</sequence>
<gene>
    <name evidence="1" type="ORF">BpHYR1_031594</name>
</gene>
<comment type="caution">
    <text evidence="1">The sequence shown here is derived from an EMBL/GenBank/DDBJ whole genome shotgun (WGS) entry which is preliminary data.</text>
</comment>